<gene>
    <name evidence="1" type="ORF">LEP1GSC158_1712</name>
</gene>
<reference evidence="1 2" key="1">
    <citation type="submission" date="2013-01" db="EMBL/GenBank/DDBJ databases">
        <authorList>
            <person name="Harkins D.M."/>
            <person name="Durkin A.S."/>
            <person name="Brinkac L.M."/>
            <person name="Haft D.H."/>
            <person name="Selengut J.D."/>
            <person name="Sanka R."/>
            <person name="DePew J."/>
            <person name="Purushe J."/>
            <person name="Tulsiani S.M."/>
            <person name="Graham G.C."/>
            <person name="Burns M.-A."/>
            <person name="Dohnt M.F."/>
            <person name="Smythe L.D."/>
            <person name="McKay D.B."/>
            <person name="Craig S.B."/>
            <person name="Vinetz J.M."/>
            <person name="Sutton G.G."/>
            <person name="Nierman W.C."/>
            <person name="Fouts D.E."/>
        </authorList>
    </citation>
    <scope>NUCLEOTIDE SEQUENCE [LARGE SCALE GENOMIC DNA]</scope>
    <source>
        <strain evidence="1 2">LT2156</strain>
    </source>
</reference>
<dbReference type="EMBL" id="AFMF02000033">
    <property type="protein sequence ID" value="EMM94917.1"/>
    <property type="molecule type" value="Genomic_DNA"/>
</dbReference>
<comment type="caution">
    <text evidence="1">The sequence shown here is derived from an EMBL/GenBank/DDBJ whole genome shotgun (WGS) entry which is preliminary data.</text>
</comment>
<accession>M6HHR8</accession>
<proteinExistence type="predicted"/>
<name>M6HHR8_LEPIR</name>
<evidence type="ECO:0000313" key="2">
    <source>
        <dbReference type="Proteomes" id="UP000012089"/>
    </source>
</evidence>
<dbReference type="AlphaFoldDB" id="M6HHR8"/>
<dbReference type="Proteomes" id="UP000012089">
    <property type="component" value="Unassembled WGS sequence"/>
</dbReference>
<protein>
    <submittedName>
        <fullName evidence="1">Uncharacterized protein</fullName>
    </submittedName>
</protein>
<organism evidence="1 2">
    <name type="scientific">Leptospira interrogans serovar Zanoni str. LT2156</name>
    <dbReference type="NCBI Taxonomy" id="1001601"/>
    <lineage>
        <taxon>Bacteria</taxon>
        <taxon>Pseudomonadati</taxon>
        <taxon>Spirochaetota</taxon>
        <taxon>Spirochaetia</taxon>
        <taxon>Leptospirales</taxon>
        <taxon>Leptospiraceae</taxon>
        <taxon>Leptospira</taxon>
    </lineage>
</organism>
<sequence>MLLEKAFLLEILPFHRFGILFFWYKIHTIVIACGKPNIVFSSNPN</sequence>
<evidence type="ECO:0000313" key="1">
    <source>
        <dbReference type="EMBL" id="EMM94917.1"/>
    </source>
</evidence>